<accession>A0A7J7BYN8</accession>
<proteinExistence type="predicted"/>
<dbReference type="AlphaFoldDB" id="A0A7J7BYN8"/>
<evidence type="ECO:0000313" key="4">
    <source>
        <dbReference type="Proteomes" id="UP000593562"/>
    </source>
</evidence>
<gene>
    <name evidence="3" type="ORF">HS088_TW22G00706</name>
</gene>
<dbReference type="InParanoid" id="A0A7J7BYN8"/>
<dbReference type="Proteomes" id="UP000593562">
    <property type="component" value="Unassembled WGS sequence"/>
</dbReference>
<keyword evidence="2" id="KW-0812">Transmembrane</keyword>
<keyword evidence="4" id="KW-1185">Reference proteome</keyword>
<keyword evidence="2" id="KW-1133">Transmembrane helix</keyword>
<evidence type="ECO:0000256" key="2">
    <source>
        <dbReference type="SAM" id="Phobius"/>
    </source>
</evidence>
<dbReference type="EMBL" id="JAAARO010000022">
    <property type="protein sequence ID" value="KAF5727020.1"/>
    <property type="molecule type" value="Genomic_DNA"/>
</dbReference>
<evidence type="ECO:0000256" key="1">
    <source>
        <dbReference type="SAM" id="MobiDB-lite"/>
    </source>
</evidence>
<comment type="caution">
    <text evidence="3">The sequence shown here is derived from an EMBL/GenBank/DDBJ whole genome shotgun (WGS) entry which is preliminary data.</text>
</comment>
<name>A0A7J7BYN8_TRIWF</name>
<sequence>MPSHEHRVQYRGDREIEEGKQLLRGVWYVDLLAESSVSRESGNRRRKATHGERHSSSSSSHQFLFKAYLFPVLIQSLLISIGFEEAYLFFFHSNTEPLINRELLAVKIRI</sequence>
<evidence type="ECO:0000313" key="3">
    <source>
        <dbReference type="EMBL" id="KAF5727020.1"/>
    </source>
</evidence>
<reference evidence="3 4" key="1">
    <citation type="journal article" date="2020" name="Nat. Commun.">
        <title>Genome of Tripterygium wilfordii and identification of cytochrome P450 involved in triptolide biosynthesis.</title>
        <authorList>
            <person name="Tu L."/>
            <person name="Su P."/>
            <person name="Zhang Z."/>
            <person name="Gao L."/>
            <person name="Wang J."/>
            <person name="Hu T."/>
            <person name="Zhou J."/>
            <person name="Zhang Y."/>
            <person name="Zhao Y."/>
            <person name="Liu Y."/>
            <person name="Song Y."/>
            <person name="Tong Y."/>
            <person name="Lu Y."/>
            <person name="Yang J."/>
            <person name="Xu C."/>
            <person name="Jia M."/>
            <person name="Peters R.J."/>
            <person name="Huang L."/>
            <person name="Gao W."/>
        </authorList>
    </citation>
    <scope>NUCLEOTIDE SEQUENCE [LARGE SCALE GENOMIC DNA]</scope>
    <source>
        <strain evidence="4">cv. XIE 37</strain>
        <tissue evidence="3">Leaf</tissue>
    </source>
</reference>
<feature type="transmembrane region" description="Helical" evidence="2">
    <location>
        <begin position="63"/>
        <end position="83"/>
    </location>
</feature>
<protein>
    <submittedName>
        <fullName evidence="3">Uncharacterized protein</fullName>
    </submittedName>
</protein>
<keyword evidence="2" id="KW-0472">Membrane</keyword>
<feature type="region of interest" description="Disordered" evidence="1">
    <location>
        <begin position="37"/>
        <end position="60"/>
    </location>
</feature>
<organism evidence="3 4">
    <name type="scientific">Tripterygium wilfordii</name>
    <name type="common">Thunder God vine</name>
    <dbReference type="NCBI Taxonomy" id="458696"/>
    <lineage>
        <taxon>Eukaryota</taxon>
        <taxon>Viridiplantae</taxon>
        <taxon>Streptophyta</taxon>
        <taxon>Embryophyta</taxon>
        <taxon>Tracheophyta</taxon>
        <taxon>Spermatophyta</taxon>
        <taxon>Magnoliopsida</taxon>
        <taxon>eudicotyledons</taxon>
        <taxon>Gunneridae</taxon>
        <taxon>Pentapetalae</taxon>
        <taxon>rosids</taxon>
        <taxon>fabids</taxon>
        <taxon>Celastrales</taxon>
        <taxon>Celastraceae</taxon>
        <taxon>Tripterygium</taxon>
    </lineage>
</organism>